<accession>A0ABN7AG20</accession>
<proteinExistence type="predicted"/>
<dbReference type="EMBL" id="AP028910">
    <property type="protein sequence ID" value="BES90119.1"/>
    <property type="molecule type" value="Genomic_DNA"/>
</dbReference>
<dbReference type="Proteomes" id="UP001307889">
    <property type="component" value="Chromosome 2"/>
</dbReference>
<protein>
    <submittedName>
        <fullName evidence="1">Uncharacterized protein</fullName>
    </submittedName>
</protein>
<organism evidence="1 2">
    <name type="scientific">Nesidiocoris tenuis</name>
    <dbReference type="NCBI Taxonomy" id="355587"/>
    <lineage>
        <taxon>Eukaryota</taxon>
        <taxon>Metazoa</taxon>
        <taxon>Ecdysozoa</taxon>
        <taxon>Arthropoda</taxon>
        <taxon>Hexapoda</taxon>
        <taxon>Insecta</taxon>
        <taxon>Pterygota</taxon>
        <taxon>Neoptera</taxon>
        <taxon>Paraneoptera</taxon>
        <taxon>Hemiptera</taxon>
        <taxon>Heteroptera</taxon>
        <taxon>Panheteroptera</taxon>
        <taxon>Cimicomorpha</taxon>
        <taxon>Miridae</taxon>
        <taxon>Dicyphina</taxon>
        <taxon>Nesidiocoris</taxon>
    </lineage>
</organism>
<sequence>MDKSSQNGYLPVISNPADAPLREGTFIFICCVTRLSGYYVDDKSIMIHLVNLSTSSASLRHITHIERVSALVHDVSASCG</sequence>
<gene>
    <name evidence="1" type="ORF">NTJ_02926</name>
</gene>
<evidence type="ECO:0000313" key="2">
    <source>
        <dbReference type="Proteomes" id="UP001307889"/>
    </source>
</evidence>
<name>A0ABN7AG20_9HEMI</name>
<reference evidence="1 2" key="1">
    <citation type="submission" date="2023-09" db="EMBL/GenBank/DDBJ databases">
        <title>Nesidiocoris tenuis whole genome shotgun sequence.</title>
        <authorList>
            <person name="Shibata T."/>
            <person name="Shimoda M."/>
            <person name="Kobayashi T."/>
            <person name="Uehara T."/>
        </authorList>
    </citation>
    <scope>NUCLEOTIDE SEQUENCE [LARGE SCALE GENOMIC DNA]</scope>
    <source>
        <strain evidence="1 2">Japan</strain>
    </source>
</reference>
<keyword evidence="2" id="KW-1185">Reference proteome</keyword>
<evidence type="ECO:0000313" key="1">
    <source>
        <dbReference type="EMBL" id="BES90119.1"/>
    </source>
</evidence>